<gene>
    <name evidence="15" type="primary">ileS</name>
    <name evidence="11" type="synonym">valS</name>
    <name evidence="14" type="ORF">CKMLAADM_00003</name>
    <name evidence="15" type="ORF">PKPCIMEP_00003</name>
</gene>
<evidence type="ECO:0000256" key="1">
    <source>
        <dbReference type="ARBA" id="ARBA00004496"/>
    </source>
</evidence>
<dbReference type="CDD" id="cd07962">
    <property type="entry name" value="Anticodon_Ia_Val"/>
    <property type="match status" value="1"/>
</dbReference>
<protein>
    <recommendedName>
        <fullName evidence="11">Valine--tRNA ligase</fullName>
        <ecNumber evidence="11">6.1.1.9</ecNumber>
    </recommendedName>
    <alternativeName>
        <fullName evidence="11">Valyl-tRNA synthetase</fullName>
        <shortName evidence="11">ValRS</shortName>
    </alternativeName>
</protein>
<evidence type="ECO:0000256" key="3">
    <source>
        <dbReference type="ARBA" id="ARBA00022598"/>
    </source>
</evidence>
<evidence type="ECO:0000313" key="14">
    <source>
        <dbReference type="EMBL" id="QNO52638.1"/>
    </source>
</evidence>
<accession>A0A7G9YXE9</accession>
<dbReference type="InterPro" id="IPR013155">
    <property type="entry name" value="M/V/L/I-tRNA-synth_anticd-bd"/>
</dbReference>
<dbReference type="InterPro" id="IPR033705">
    <property type="entry name" value="Anticodon_Ia_Val"/>
</dbReference>
<keyword evidence="4 11" id="KW-0547">Nucleotide-binding</keyword>
<keyword evidence="6 11" id="KW-0648">Protein biosynthesis</keyword>
<dbReference type="PANTHER" id="PTHR11946">
    <property type="entry name" value="VALYL-TRNA SYNTHETASES"/>
    <property type="match status" value="1"/>
</dbReference>
<dbReference type="GO" id="GO:0005524">
    <property type="term" value="F:ATP binding"/>
    <property type="evidence" value="ECO:0007669"/>
    <property type="project" value="UniProtKB-UniRule"/>
</dbReference>
<dbReference type="InterPro" id="IPR014729">
    <property type="entry name" value="Rossmann-like_a/b/a_fold"/>
</dbReference>
<evidence type="ECO:0000256" key="7">
    <source>
        <dbReference type="ARBA" id="ARBA00023146"/>
    </source>
</evidence>
<keyword evidence="3 11" id="KW-0436">Ligase</keyword>
<evidence type="ECO:0000256" key="9">
    <source>
        <dbReference type="ARBA" id="ARBA00055630"/>
    </source>
</evidence>
<dbReference type="FunFam" id="1.10.730.10:FF:000033">
    <property type="entry name" value="Valine--tRNA ligase"/>
    <property type="match status" value="1"/>
</dbReference>
<dbReference type="HAMAP" id="MF_02005">
    <property type="entry name" value="Val_tRNA_synth_type2"/>
    <property type="match status" value="1"/>
</dbReference>
<feature type="domain" description="Aminoacyl-tRNA synthetase class Ia" evidence="12">
    <location>
        <begin position="24"/>
        <end position="567"/>
    </location>
</feature>
<comment type="similarity">
    <text evidence="10 11">Belongs to the class-I aminoacyl-tRNA synthetase family. ValS type 2 subfamily.</text>
</comment>
<organism evidence="15">
    <name type="scientific">Candidatus Methanophagaceae archaeon ANME-1 ERB6</name>
    <dbReference type="NCBI Taxonomy" id="2759912"/>
    <lineage>
        <taxon>Archaea</taxon>
        <taxon>Methanobacteriati</taxon>
        <taxon>Methanobacteriota</taxon>
        <taxon>Stenosarchaea group</taxon>
        <taxon>Methanomicrobia</taxon>
        <taxon>Candidatus Methanophagales</taxon>
        <taxon>Candidatus Methanophagaceae</taxon>
    </lineage>
</organism>
<keyword evidence="5 11" id="KW-0067">ATP-binding</keyword>
<dbReference type="GO" id="GO:0005829">
    <property type="term" value="C:cytosol"/>
    <property type="evidence" value="ECO:0007669"/>
    <property type="project" value="TreeGrafter"/>
</dbReference>
<keyword evidence="2 11" id="KW-0963">Cytoplasm</keyword>
<dbReference type="PRINTS" id="PR00986">
    <property type="entry name" value="TRNASYNTHVAL"/>
</dbReference>
<dbReference type="NCBIfam" id="TIGR00422">
    <property type="entry name" value="valS"/>
    <property type="match status" value="1"/>
</dbReference>
<dbReference type="EMBL" id="MT631516">
    <property type="protein sequence ID" value="QNO52638.1"/>
    <property type="molecule type" value="Genomic_DNA"/>
</dbReference>
<evidence type="ECO:0000256" key="6">
    <source>
        <dbReference type="ARBA" id="ARBA00022917"/>
    </source>
</evidence>
<dbReference type="SUPFAM" id="SSF50677">
    <property type="entry name" value="ValRS/IleRS/LeuRS editing domain"/>
    <property type="match status" value="1"/>
</dbReference>
<dbReference type="InterPro" id="IPR022874">
    <property type="entry name" value="Valine-tRNA_ligase_type_2"/>
</dbReference>
<feature type="binding site" evidence="11">
    <location>
        <position position="531"/>
    </location>
    <ligand>
        <name>ATP</name>
        <dbReference type="ChEBI" id="CHEBI:30616"/>
    </ligand>
</feature>
<evidence type="ECO:0000256" key="2">
    <source>
        <dbReference type="ARBA" id="ARBA00022490"/>
    </source>
</evidence>
<dbReference type="NCBIfam" id="NF009687">
    <property type="entry name" value="PRK13208.1"/>
    <property type="match status" value="1"/>
</dbReference>
<keyword evidence="7 11" id="KW-0030">Aminoacyl-tRNA synthetase</keyword>
<evidence type="ECO:0000256" key="5">
    <source>
        <dbReference type="ARBA" id="ARBA00022840"/>
    </source>
</evidence>
<dbReference type="SUPFAM" id="SSF52374">
    <property type="entry name" value="Nucleotidylyl transferase"/>
    <property type="match status" value="1"/>
</dbReference>
<evidence type="ECO:0000256" key="11">
    <source>
        <dbReference type="HAMAP-Rule" id="MF_02005"/>
    </source>
</evidence>
<reference evidence="15" key="1">
    <citation type="submission" date="2020-06" db="EMBL/GenBank/DDBJ databases">
        <title>Unique genomic features of the anaerobic methanotrophic archaea.</title>
        <authorList>
            <person name="Chadwick G.L."/>
            <person name="Skennerton C.T."/>
            <person name="Laso-Perez R."/>
            <person name="Leu A.O."/>
            <person name="Speth D.R."/>
            <person name="Yu H."/>
            <person name="Morgan-Lang C."/>
            <person name="Hatzenpichler R."/>
            <person name="Goudeau D."/>
            <person name="Malmstrom R."/>
            <person name="Brazelton W.J."/>
            <person name="Woyke T."/>
            <person name="Hallam S.J."/>
            <person name="Tyson G.W."/>
            <person name="Wegener G."/>
            <person name="Boetius A."/>
            <person name="Orphan V."/>
        </authorList>
    </citation>
    <scope>NUCLEOTIDE SEQUENCE</scope>
</reference>
<feature type="short sequence motif" description="'HIGH' region" evidence="11">
    <location>
        <begin position="41"/>
        <end position="51"/>
    </location>
</feature>
<proteinExistence type="inferred from homology"/>
<dbReference type="InterPro" id="IPR009008">
    <property type="entry name" value="Val/Leu/Ile-tRNA-synth_edit"/>
</dbReference>
<evidence type="ECO:0000313" key="15">
    <source>
        <dbReference type="EMBL" id="QNO52683.1"/>
    </source>
</evidence>
<evidence type="ECO:0000259" key="13">
    <source>
        <dbReference type="Pfam" id="PF08264"/>
    </source>
</evidence>
<comment type="subcellular location">
    <subcellularLocation>
        <location evidence="1 11">Cytoplasm</location>
    </subcellularLocation>
</comment>
<dbReference type="InterPro" id="IPR002303">
    <property type="entry name" value="Valyl-tRNA_ligase"/>
</dbReference>
<sequence>MEKTYNPEIIEKKWQEKVDDSIYYFEASSDKPPYVIDTPPPYPTGDFHVGNALNWCYIDFIARYKRMRGYNVMFPQGWDCHGLPTEVKVEEIQGISRHQISTHEFRELCQQLTAKNIEQMKDMMKRLGMSIDWSKEYVTMDERYKRYTQLSFAKMYRNGLIYRAEHPVNWCPRCETAISFAEVEYEDRNAYLNYILFRKVDAEKEGEYVGIATTRPELLASCVAVAVHPDDDRYKTIVGKELRVPIFEHCVNVYADESVDPAFGTGVVMICTFGDRQDVKWWKLHNLPLKASIDERGRMTDVASGYAGLTVDECKRKMIDDLTAKGLLKRRESLKQSVGVCWRCKTPIEIISAKQWFVRVQKEEIINASREINWYPEHFRIRLENWVESMDWDWCISRQRIFSVPIPVWYCKKCGAVKVVAEDEIPVDPLTTSPNSPCINCGGTEFEGEKDVLDTWMDSSLTALWAAGYDLNDSAGIPYEPVELRPQGHDIIRTWAFYSILRAVALTGKIPWRTILINGMVLGEDGYKMSKSRSNTVSPNEVIEKHGADVFRQWAAIGGAVGSDVQFRWKDIVAASKFMQKLWNILRFSMIHLKPFFRKESFTKEKYENGNLMVVDKWMLTKLNTLILSVTDSMEHFKFDEAMKSIRTFAWNVLADDYIELVKLRLYGRSNSGEEGKQSAKYALYETMRTLSILLAPFIPFFADEMHSYITNAKEEDEKSVHEGKWPEPEVTQDMINLEAEREGELIAGIARAVRNYKSERGIALNAPLDKIEIYTDMESLETEDIENATATKVVVCKSTDTDESKSAGDILDVNGTKVVIIK</sequence>
<comment type="catalytic activity">
    <reaction evidence="8 11">
        <text>tRNA(Val) + L-valine + ATP = L-valyl-tRNA(Val) + AMP + diphosphate</text>
        <dbReference type="Rhea" id="RHEA:10704"/>
        <dbReference type="Rhea" id="RHEA-COMP:9672"/>
        <dbReference type="Rhea" id="RHEA-COMP:9708"/>
        <dbReference type="ChEBI" id="CHEBI:30616"/>
        <dbReference type="ChEBI" id="CHEBI:33019"/>
        <dbReference type="ChEBI" id="CHEBI:57762"/>
        <dbReference type="ChEBI" id="CHEBI:78442"/>
        <dbReference type="ChEBI" id="CHEBI:78537"/>
        <dbReference type="ChEBI" id="CHEBI:456215"/>
        <dbReference type="EC" id="6.1.1.9"/>
    </reaction>
</comment>
<dbReference type="CDD" id="cd00817">
    <property type="entry name" value="ValRS_core"/>
    <property type="match status" value="1"/>
</dbReference>
<dbReference type="AlphaFoldDB" id="A0A7G9YXE9"/>
<dbReference type="Pfam" id="PF00133">
    <property type="entry name" value="tRNA-synt_1"/>
    <property type="match status" value="1"/>
</dbReference>
<dbReference type="FunFam" id="3.40.50.620:FF:000192">
    <property type="entry name" value="Valine--tRNA ligase"/>
    <property type="match status" value="1"/>
</dbReference>
<dbReference type="InterPro" id="IPR001412">
    <property type="entry name" value="aa-tRNA-synth_I_CS"/>
</dbReference>
<comment type="function">
    <text evidence="9 11">Catalyzes the attachment of valine to tRNA(Val). As ValRS can inadvertently accommodate and process structurally similar amino acids such as threonine, to avoid such errors, it has a 'posttransfer' editing activity that hydrolyzes mischarged Thr-tRNA(Val) in a tRNA-dependent manner.</text>
</comment>
<dbReference type="InterPro" id="IPR002300">
    <property type="entry name" value="aa-tRNA-synth_Ia"/>
</dbReference>
<dbReference type="InterPro" id="IPR009080">
    <property type="entry name" value="tRNAsynth_Ia_anticodon-bd"/>
</dbReference>
<dbReference type="PANTHER" id="PTHR11946:SF93">
    <property type="entry name" value="VALINE--TRNA LIGASE, CHLOROPLASTIC_MITOCHONDRIAL 2"/>
    <property type="match status" value="1"/>
</dbReference>
<dbReference type="EMBL" id="MT631518">
    <property type="protein sequence ID" value="QNO52683.1"/>
    <property type="molecule type" value="Genomic_DNA"/>
</dbReference>
<dbReference type="Gene3D" id="3.40.50.620">
    <property type="entry name" value="HUPs"/>
    <property type="match status" value="2"/>
</dbReference>
<dbReference type="PROSITE" id="PS00178">
    <property type="entry name" value="AA_TRNA_LIGASE_I"/>
    <property type="match status" value="1"/>
</dbReference>
<name>A0A7G9YXE9_9EURY</name>
<evidence type="ECO:0000256" key="4">
    <source>
        <dbReference type="ARBA" id="ARBA00022741"/>
    </source>
</evidence>
<dbReference type="EC" id="6.1.1.9" evidence="11"/>
<dbReference type="SUPFAM" id="SSF47323">
    <property type="entry name" value="Anticodon-binding domain of a subclass of class I aminoacyl-tRNA synthetases"/>
    <property type="match status" value="1"/>
</dbReference>
<dbReference type="GO" id="GO:0002161">
    <property type="term" value="F:aminoacyl-tRNA deacylase activity"/>
    <property type="evidence" value="ECO:0007669"/>
    <property type="project" value="InterPro"/>
</dbReference>
<dbReference type="GO" id="GO:0006438">
    <property type="term" value="P:valyl-tRNA aminoacylation"/>
    <property type="evidence" value="ECO:0007669"/>
    <property type="project" value="UniProtKB-UniRule"/>
</dbReference>
<evidence type="ECO:0000259" key="12">
    <source>
        <dbReference type="Pfam" id="PF00133"/>
    </source>
</evidence>
<feature type="domain" description="Methionyl/Valyl/Leucyl/Isoleucyl-tRNA synthetase anticodon-binding" evidence="13">
    <location>
        <begin position="616"/>
        <end position="771"/>
    </location>
</feature>
<dbReference type="GO" id="GO:0004832">
    <property type="term" value="F:valine-tRNA ligase activity"/>
    <property type="evidence" value="ECO:0007669"/>
    <property type="project" value="UniProtKB-UniRule"/>
</dbReference>
<feature type="short sequence motif" description="'KMSKS' region" evidence="11">
    <location>
        <begin position="528"/>
        <end position="532"/>
    </location>
</feature>
<dbReference type="Gene3D" id="1.10.730.10">
    <property type="entry name" value="Isoleucyl-tRNA Synthetase, Domain 1"/>
    <property type="match status" value="1"/>
</dbReference>
<evidence type="ECO:0000256" key="8">
    <source>
        <dbReference type="ARBA" id="ARBA00047552"/>
    </source>
</evidence>
<dbReference type="Pfam" id="PF08264">
    <property type="entry name" value="Anticodon_1"/>
    <property type="match status" value="1"/>
</dbReference>
<evidence type="ECO:0000256" key="10">
    <source>
        <dbReference type="ARBA" id="ARBA00061452"/>
    </source>
</evidence>
<comment type="domain">
    <text evidence="11">ValRS has two distinct active sites: one for aminoacylation and one for editing. The misactivated threonine is translocated from the active site to the editing site.</text>
</comment>